<feature type="transmembrane region" description="Helical" evidence="6">
    <location>
        <begin position="81"/>
        <end position="102"/>
    </location>
</feature>
<accession>A0A0F7CKW9</accession>
<sequence length="291" mass="31671">MYTLENEGKLGRIFLAAMLGNAAVSLVKILGGLLSGSTALLADGSDSILNVASSGIAYHYYKRSRKPPDEKHPYGHVRFEVYGSILILLLMAATFSFVGFMAVDRLAHGEPELVDKIGIAFAVVSILLNALVSSLLRVHGRGSQIALAESRHVSLDVAEGVTTLAGVTLGSLFSAYYDLAATIIILGMVSYFIYETLQDLRSQIIDTSPPSEVLDAIREEAMRIHGVKGVHALRARVVGERIYADLHLEVDPHLSVEEAHRLCDELEKSIERRFEGRVDLTIHVEPAPSHG</sequence>
<evidence type="ECO:0000256" key="5">
    <source>
        <dbReference type="ARBA" id="ARBA00023136"/>
    </source>
</evidence>
<dbReference type="Pfam" id="PF16916">
    <property type="entry name" value="ZT_dimer"/>
    <property type="match status" value="1"/>
</dbReference>
<keyword evidence="2" id="KW-0813">Transport</keyword>
<dbReference type="PANTHER" id="PTHR43840">
    <property type="entry name" value="MITOCHONDRIAL METAL TRANSPORTER 1-RELATED"/>
    <property type="match status" value="1"/>
</dbReference>
<protein>
    <submittedName>
        <fullName evidence="9">Uncharacterized protein</fullName>
    </submittedName>
</protein>
<reference evidence="9 10" key="1">
    <citation type="journal article" date="2015" name="Stand. Genomic Sci.">
        <title>Complete genome sequence of and proposal of Thermofilum uzonense sp. nov. a novel hyperthermophilic crenarchaeon and emended description of the genus Thermofilum.</title>
        <authorList>
            <person name="Toshchakov S.V."/>
            <person name="Korzhenkov A.A."/>
            <person name="Samarov N.I."/>
            <person name="Mazunin I.O."/>
            <person name="Mozhey O.I."/>
            <person name="Shmyr I.S."/>
            <person name="Derbikova K.S."/>
            <person name="Taranov E.A."/>
            <person name="Dominova I.N."/>
            <person name="Bonch-Osmolovskaya E.A."/>
            <person name="Patrushev M.V."/>
            <person name="Podosokorskaya O.A."/>
            <person name="Kublanov I.V."/>
        </authorList>
    </citation>
    <scope>NUCLEOTIDE SEQUENCE [LARGE SCALE GENOMIC DNA]</scope>
    <source>
        <strain evidence="9 10">1807-2</strain>
    </source>
</reference>
<dbReference type="AlphaFoldDB" id="A0A0F7CKW9"/>
<evidence type="ECO:0000259" key="8">
    <source>
        <dbReference type="Pfam" id="PF16916"/>
    </source>
</evidence>
<keyword evidence="3 6" id="KW-0812">Transmembrane</keyword>
<evidence type="ECO:0000256" key="3">
    <source>
        <dbReference type="ARBA" id="ARBA00022692"/>
    </source>
</evidence>
<dbReference type="Gene3D" id="3.30.70.1350">
    <property type="entry name" value="Cation efflux protein, cytoplasmic domain"/>
    <property type="match status" value="1"/>
</dbReference>
<dbReference type="Proteomes" id="UP000067434">
    <property type="component" value="Chromosome"/>
</dbReference>
<proteinExistence type="predicted"/>
<dbReference type="NCBIfam" id="TIGR01297">
    <property type="entry name" value="CDF"/>
    <property type="match status" value="1"/>
</dbReference>
<organism evidence="9 10">
    <name type="scientific">Infirmifilum uzonense</name>
    <dbReference type="NCBI Taxonomy" id="1550241"/>
    <lineage>
        <taxon>Archaea</taxon>
        <taxon>Thermoproteota</taxon>
        <taxon>Thermoprotei</taxon>
        <taxon>Thermofilales</taxon>
        <taxon>Thermofilaceae</taxon>
        <taxon>Infirmifilum</taxon>
    </lineage>
</organism>
<evidence type="ECO:0000313" key="10">
    <source>
        <dbReference type="Proteomes" id="UP000067434"/>
    </source>
</evidence>
<dbReference type="InterPro" id="IPR058533">
    <property type="entry name" value="Cation_efflux_TM"/>
</dbReference>
<dbReference type="PANTHER" id="PTHR43840:SF15">
    <property type="entry name" value="MITOCHONDRIAL METAL TRANSPORTER 1-RELATED"/>
    <property type="match status" value="1"/>
</dbReference>
<evidence type="ECO:0000256" key="1">
    <source>
        <dbReference type="ARBA" id="ARBA00004141"/>
    </source>
</evidence>
<dbReference type="KEGG" id="thf:MA03_02680"/>
<evidence type="ECO:0000256" key="2">
    <source>
        <dbReference type="ARBA" id="ARBA00022448"/>
    </source>
</evidence>
<dbReference type="GO" id="GO:0008324">
    <property type="term" value="F:monoatomic cation transmembrane transporter activity"/>
    <property type="evidence" value="ECO:0007669"/>
    <property type="project" value="InterPro"/>
</dbReference>
<evidence type="ECO:0000256" key="6">
    <source>
        <dbReference type="SAM" id="Phobius"/>
    </source>
</evidence>
<dbReference type="GO" id="GO:0016020">
    <property type="term" value="C:membrane"/>
    <property type="evidence" value="ECO:0007669"/>
    <property type="project" value="UniProtKB-SubCell"/>
</dbReference>
<dbReference type="EMBL" id="CP009961">
    <property type="protein sequence ID" value="AKG38391.1"/>
    <property type="molecule type" value="Genomic_DNA"/>
</dbReference>
<feature type="domain" description="Cation efflux protein cytoplasmic" evidence="8">
    <location>
        <begin position="209"/>
        <end position="286"/>
    </location>
</feature>
<keyword evidence="10" id="KW-1185">Reference proteome</keyword>
<dbReference type="Gene3D" id="1.20.1510.10">
    <property type="entry name" value="Cation efflux protein transmembrane domain"/>
    <property type="match status" value="1"/>
</dbReference>
<feature type="transmembrane region" description="Helical" evidence="6">
    <location>
        <begin position="12"/>
        <end position="34"/>
    </location>
</feature>
<name>A0A0F7CKW9_9CREN</name>
<dbReference type="Pfam" id="PF01545">
    <property type="entry name" value="Cation_efflux"/>
    <property type="match status" value="1"/>
</dbReference>
<evidence type="ECO:0000259" key="7">
    <source>
        <dbReference type="Pfam" id="PF01545"/>
    </source>
</evidence>
<feature type="transmembrane region" description="Helical" evidence="6">
    <location>
        <begin position="175"/>
        <end position="194"/>
    </location>
</feature>
<feature type="transmembrane region" description="Helical" evidence="6">
    <location>
        <begin position="117"/>
        <end position="136"/>
    </location>
</feature>
<feature type="transmembrane region" description="Helical" evidence="6">
    <location>
        <begin position="40"/>
        <end position="61"/>
    </location>
</feature>
<dbReference type="InterPro" id="IPR027469">
    <property type="entry name" value="Cation_efflux_TMD_sf"/>
</dbReference>
<keyword evidence="4 6" id="KW-1133">Transmembrane helix</keyword>
<dbReference type="InterPro" id="IPR036837">
    <property type="entry name" value="Cation_efflux_CTD_sf"/>
</dbReference>
<dbReference type="SUPFAM" id="SSF160240">
    <property type="entry name" value="Cation efflux protein cytoplasmic domain-like"/>
    <property type="match status" value="1"/>
</dbReference>
<gene>
    <name evidence="9" type="ORF">MA03_02680</name>
</gene>
<feature type="domain" description="Cation efflux protein transmembrane" evidence="7">
    <location>
        <begin position="16"/>
        <end position="200"/>
    </location>
</feature>
<dbReference type="PATRIC" id="fig|1550241.5.peg.550"/>
<dbReference type="InterPro" id="IPR027470">
    <property type="entry name" value="Cation_efflux_CTD"/>
</dbReference>
<dbReference type="STRING" id="1550241.MA03_02680"/>
<dbReference type="SUPFAM" id="SSF161111">
    <property type="entry name" value="Cation efflux protein transmembrane domain-like"/>
    <property type="match status" value="1"/>
</dbReference>
<dbReference type="InterPro" id="IPR002524">
    <property type="entry name" value="Cation_efflux"/>
</dbReference>
<evidence type="ECO:0000313" key="9">
    <source>
        <dbReference type="EMBL" id="AKG38391.1"/>
    </source>
</evidence>
<evidence type="ECO:0000256" key="4">
    <source>
        <dbReference type="ARBA" id="ARBA00022989"/>
    </source>
</evidence>
<dbReference type="InterPro" id="IPR050291">
    <property type="entry name" value="CDF_Transporter"/>
</dbReference>
<keyword evidence="5 6" id="KW-0472">Membrane</keyword>
<comment type="subcellular location">
    <subcellularLocation>
        <location evidence="1">Membrane</location>
        <topology evidence="1">Multi-pass membrane protein</topology>
    </subcellularLocation>
</comment>
<dbReference type="HOGENOM" id="CLU_013430_3_0_2"/>